<reference evidence="2" key="1">
    <citation type="journal article" date="2013" name="Genetics">
        <title>The draft genome and transcriptome of Panagrellus redivivus are shaped by the harsh demands of a free-living lifestyle.</title>
        <authorList>
            <person name="Srinivasan J."/>
            <person name="Dillman A.R."/>
            <person name="Macchietto M.G."/>
            <person name="Heikkinen L."/>
            <person name="Lakso M."/>
            <person name="Fracchia K.M."/>
            <person name="Antoshechkin I."/>
            <person name="Mortazavi A."/>
            <person name="Wong G."/>
            <person name="Sternberg P.W."/>
        </authorList>
    </citation>
    <scope>NUCLEOTIDE SEQUENCE [LARGE SCALE GENOMIC DNA]</scope>
    <source>
        <strain evidence="2">MT8872</strain>
    </source>
</reference>
<dbReference type="AlphaFoldDB" id="A0A7E4VF04"/>
<accession>A0A7E4VF04</accession>
<feature type="compositionally biased region" description="Low complexity" evidence="1">
    <location>
        <begin position="112"/>
        <end position="122"/>
    </location>
</feature>
<dbReference type="WBParaSite" id="Pan_g20276.t1">
    <property type="protein sequence ID" value="Pan_g20276.t1"/>
    <property type="gene ID" value="Pan_g20276"/>
</dbReference>
<sequence>MASGAVQVTDTNSSSGACEINYPVVEASPSGLVNDGAIPSDGATPCSQKMELSSTSGACEINSPVIEAPPAASSMTAPSRVMVPPPVPRRWNLAAPLEPARSNPVEEAPQATSSTETEPSIPSRTCESVTCLEEGSWRYKHPFFCDAGLSDHHRFLECLWIKPIGTVVIAKALAVGRNGRACNAEGAGVPYWSLPMQALNAALNSVKMVLLLHATTVRTYKAGCEMTKFPKCAWCSMVTSGITASSDSRLKGPGKCSKSNATVARGCSHGGAFGTVTVPKHQSASWKILQDLSGSALKSTLGQHALELCCVVRWLSW</sequence>
<evidence type="ECO:0000313" key="2">
    <source>
        <dbReference type="Proteomes" id="UP000492821"/>
    </source>
</evidence>
<evidence type="ECO:0000313" key="3">
    <source>
        <dbReference type="WBParaSite" id="Pan_g20276.t1"/>
    </source>
</evidence>
<evidence type="ECO:0000256" key="1">
    <source>
        <dbReference type="SAM" id="MobiDB-lite"/>
    </source>
</evidence>
<organism evidence="2 3">
    <name type="scientific">Panagrellus redivivus</name>
    <name type="common">Microworm</name>
    <dbReference type="NCBI Taxonomy" id="6233"/>
    <lineage>
        <taxon>Eukaryota</taxon>
        <taxon>Metazoa</taxon>
        <taxon>Ecdysozoa</taxon>
        <taxon>Nematoda</taxon>
        <taxon>Chromadorea</taxon>
        <taxon>Rhabditida</taxon>
        <taxon>Tylenchina</taxon>
        <taxon>Panagrolaimomorpha</taxon>
        <taxon>Panagrolaimoidea</taxon>
        <taxon>Panagrolaimidae</taxon>
        <taxon>Panagrellus</taxon>
    </lineage>
</organism>
<keyword evidence="2" id="KW-1185">Reference proteome</keyword>
<protein>
    <submittedName>
        <fullName evidence="3">Genome assembly, chromosome: II</fullName>
    </submittedName>
</protein>
<dbReference type="Proteomes" id="UP000492821">
    <property type="component" value="Unassembled WGS sequence"/>
</dbReference>
<name>A0A7E4VF04_PANRE</name>
<feature type="region of interest" description="Disordered" evidence="1">
    <location>
        <begin position="97"/>
        <end position="122"/>
    </location>
</feature>
<proteinExistence type="predicted"/>
<reference evidence="3" key="2">
    <citation type="submission" date="2020-10" db="UniProtKB">
        <authorList>
            <consortium name="WormBaseParasite"/>
        </authorList>
    </citation>
    <scope>IDENTIFICATION</scope>
</reference>